<organism evidence="10 11">
    <name type="scientific">Sodiomyces alkalinus (strain CBS 110278 / VKM F-3762 / F11)</name>
    <name type="common">Alkaliphilic filamentous fungus</name>
    <dbReference type="NCBI Taxonomy" id="1314773"/>
    <lineage>
        <taxon>Eukaryota</taxon>
        <taxon>Fungi</taxon>
        <taxon>Dikarya</taxon>
        <taxon>Ascomycota</taxon>
        <taxon>Pezizomycotina</taxon>
        <taxon>Sordariomycetes</taxon>
        <taxon>Hypocreomycetidae</taxon>
        <taxon>Glomerellales</taxon>
        <taxon>Plectosphaerellaceae</taxon>
        <taxon>Sodiomyces</taxon>
    </lineage>
</organism>
<feature type="region of interest" description="Disordered" evidence="8">
    <location>
        <begin position="557"/>
        <end position="607"/>
    </location>
</feature>
<dbReference type="InterPro" id="IPR006906">
    <property type="entry name" value="Timeless_N"/>
</dbReference>
<dbReference type="GO" id="GO:0031298">
    <property type="term" value="C:replication fork protection complex"/>
    <property type="evidence" value="ECO:0007669"/>
    <property type="project" value="TreeGrafter"/>
</dbReference>
<protein>
    <recommendedName>
        <fullName evidence="3">Topoisomerase 1-associated factor 1</fullName>
    </recommendedName>
</protein>
<dbReference type="GO" id="GO:0000076">
    <property type="term" value="P:DNA replication checkpoint signaling"/>
    <property type="evidence" value="ECO:0007669"/>
    <property type="project" value="TreeGrafter"/>
</dbReference>
<feature type="compositionally biased region" description="Basic and acidic residues" evidence="8">
    <location>
        <begin position="597"/>
        <end position="607"/>
    </location>
</feature>
<comment type="similarity">
    <text evidence="2">Belongs to the timeless family.</text>
</comment>
<gene>
    <name evidence="10" type="ORF">SODALDRAFT_350436</name>
</gene>
<dbReference type="PANTHER" id="PTHR22940">
    <property type="entry name" value="TIMEOUT/TIMELESS-2"/>
    <property type="match status" value="1"/>
</dbReference>
<comment type="subcellular location">
    <subcellularLocation>
        <location evidence="1">Nucleus</location>
    </subcellularLocation>
</comment>
<dbReference type="PANTHER" id="PTHR22940:SF4">
    <property type="entry name" value="PROTEIN TIMELESS HOMOLOG"/>
    <property type="match status" value="1"/>
</dbReference>
<dbReference type="AlphaFoldDB" id="A0A3N2PXJ4"/>
<feature type="region of interest" description="Disordered" evidence="8">
    <location>
        <begin position="330"/>
        <end position="363"/>
    </location>
</feature>
<dbReference type="EMBL" id="ML119054">
    <property type="protein sequence ID" value="ROT39253.1"/>
    <property type="molecule type" value="Genomic_DNA"/>
</dbReference>
<dbReference type="Pfam" id="PF04821">
    <property type="entry name" value="TIMELESS"/>
    <property type="match status" value="1"/>
</dbReference>
<evidence type="ECO:0000256" key="7">
    <source>
        <dbReference type="ARBA" id="ARBA00023306"/>
    </source>
</evidence>
<keyword evidence="7" id="KW-0131">Cell cycle</keyword>
<accession>A0A3N2PXJ4</accession>
<evidence type="ECO:0000256" key="6">
    <source>
        <dbReference type="ARBA" id="ARBA00023254"/>
    </source>
</evidence>
<evidence type="ECO:0000313" key="11">
    <source>
        <dbReference type="Proteomes" id="UP000272025"/>
    </source>
</evidence>
<dbReference type="GO" id="GO:0003677">
    <property type="term" value="F:DNA binding"/>
    <property type="evidence" value="ECO:0007669"/>
    <property type="project" value="TreeGrafter"/>
</dbReference>
<keyword evidence="6" id="KW-0469">Meiosis</keyword>
<evidence type="ECO:0000256" key="3">
    <source>
        <dbReference type="ARBA" id="ARBA00021529"/>
    </source>
</evidence>
<keyword evidence="5" id="KW-0539">Nucleus</keyword>
<dbReference type="Proteomes" id="UP000272025">
    <property type="component" value="Unassembled WGS sequence"/>
</dbReference>
<sequence length="1202" mass="136429">MMETTDGTNDIVHPEVRAHINSLVSALGGFSADDDGRYKLGDDALDVLRDLKKWIRFYDEKTNRMDVARCIAEANLVEGDLLHILAMWPENATENKFRARMALACLEIMVPLTWPLDRDPEKMTVNHHRHIPMLELAQVAYKRAIINFDGARILHTAVRAALPAMAVPIGDRSQRDQGIIKLMLFFLRNVVMLEPPANIKYDGDESQISRSATIDAFSYQDIFMVLLTLASNMGEDFRTEDVIAMEIIYHLVKRVDMEQMFMSEQQLNKSKAKELSSMMGKEAAMLKAYNRKGPTRHNRFGTMVWMQREGGKMSSISGQDALVDLATRQQKIDDSKTFRPPRRPRKKDEMEPKDLGREPKLNHRANTQLRSFVEDFLDAGFNPLFEHVRKSIDREASHVLSHHKRQFMYLVAWFLEAERVRRSAKQAAKPRNSSDDVSSFNLVAGVLNQSMFITLNRTMTQAWEHKDWPELTASMRCFTQILLTVQEMSESPNEEDQEIAENMLSRLFYEDATHDLVANVVRQYKGQGFDYLDAATELTHHFVRILEGYSKQNVDLQVRSRRRTRRKKKVAKATAPDAGDGGNDALDGEDDDESANDESRAEQTSKERKFDFQRFSMRFTPQGVVDAFVAFTKYYKDLNDGQLKRAHRYFYRLAFKQEMSVMLFRVDIIHLFHGMIKGPEPLDKGSKMYKEWEELAKQMIRKCIRKIQERPALLIEMLFSKTNGTAFYLEYGHEKQTVSATKPRPATELEFKYTEDREQQIAIAVGVLLDKNQSDHIAWVKKTLADAEQDRRASAIADQVLPSVEMEVAADGTGPSAEETASTSNAAGLLPFTVRPDNDARRTAMFKNPHLRLLMRLVGMQRLTPNVEETPETLWVLPPDVTADDMKETLGLIGKAEFSPPVFEEGVLAEHQLRRKTAPRRKAEYDDDDDDDDDADDEDDDIGNEFLFPAGGPTERKVADADKGKKKPKLRRRRRRGEDNGDDNNNNDDAHDSELEEKARKRREREREKARKIKSQLYVTASDDETDEERDREFFAREEELRRRMAKNASSDAASGVVVSSQAPPSRKRKRPQLMAIGEDDDDLVVDAHATGSSRASLGADGAGDSDQNVASDGTADTALSSSSGRSARKRRRVSPGPETEGVEELGKEVGGVVPMQIDGEDVEDEGDEGDEEDEEEVVRAPASRARPRKLGGFLIDSSDEE</sequence>
<feature type="compositionally biased region" description="Acidic residues" evidence="8">
    <location>
        <begin position="586"/>
        <end position="596"/>
    </location>
</feature>
<evidence type="ECO:0000256" key="8">
    <source>
        <dbReference type="SAM" id="MobiDB-lite"/>
    </source>
</evidence>
<dbReference type="GO" id="GO:0006281">
    <property type="term" value="P:DNA repair"/>
    <property type="evidence" value="ECO:0007669"/>
    <property type="project" value="TreeGrafter"/>
</dbReference>
<evidence type="ECO:0000256" key="2">
    <source>
        <dbReference type="ARBA" id="ARBA00008174"/>
    </source>
</evidence>
<feature type="compositionally biased region" description="Basic residues" evidence="8">
    <location>
        <begin position="559"/>
        <end position="571"/>
    </location>
</feature>
<feature type="compositionally biased region" description="Basic residues" evidence="8">
    <location>
        <begin position="964"/>
        <end position="975"/>
    </location>
</feature>
<reference evidence="10 11" key="1">
    <citation type="journal article" date="2018" name="Mol. Ecol.">
        <title>The obligate alkalophilic soda-lake fungus Sodiomyces alkalinus has shifted to a protein diet.</title>
        <authorList>
            <person name="Grum-Grzhimaylo A.A."/>
            <person name="Falkoski D.L."/>
            <person name="van den Heuvel J."/>
            <person name="Valero-Jimenez C.A."/>
            <person name="Min B."/>
            <person name="Choi I.G."/>
            <person name="Lipzen A."/>
            <person name="Daum C.G."/>
            <person name="Aanen D.K."/>
            <person name="Tsang A."/>
            <person name="Henrissat B."/>
            <person name="Bilanenko E.N."/>
            <person name="de Vries R.P."/>
            <person name="van Kan J.A.L."/>
            <person name="Grigoriev I.V."/>
            <person name="Debets A.J.M."/>
        </authorList>
    </citation>
    <scope>NUCLEOTIDE SEQUENCE [LARGE SCALE GENOMIC DNA]</scope>
    <source>
        <strain evidence="10 11">F11</strain>
    </source>
</reference>
<dbReference type="OrthoDB" id="310853at2759"/>
<dbReference type="GO" id="GO:0043111">
    <property type="term" value="P:replication fork arrest"/>
    <property type="evidence" value="ECO:0007669"/>
    <property type="project" value="TreeGrafter"/>
</dbReference>
<evidence type="ECO:0000256" key="1">
    <source>
        <dbReference type="ARBA" id="ARBA00004123"/>
    </source>
</evidence>
<evidence type="ECO:0000259" key="9">
    <source>
        <dbReference type="Pfam" id="PF04821"/>
    </source>
</evidence>
<feature type="compositionally biased region" description="Acidic residues" evidence="8">
    <location>
        <begin position="925"/>
        <end position="943"/>
    </location>
</feature>
<feature type="compositionally biased region" description="Basic and acidic residues" evidence="8">
    <location>
        <begin position="1029"/>
        <end position="1043"/>
    </location>
</feature>
<feature type="domain" description="Timeless N-terminal" evidence="9">
    <location>
        <begin position="37"/>
        <end position="306"/>
    </location>
</feature>
<keyword evidence="4" id="KW-0236">DNA replication inhibitor</keyword>
<feature type="compositionally biased region" description="Basic and acidic residues" evidence="8">
    <location>
        <begin position="954"/>
        <end position="963"/>
    </location>
</feature>
<evidence type="ECO:0000256" key="4">
    <source>
        <dbReference type="ARBA" id="ARBA00022880"/>
    </source>
</evidence>
<feature type="region of interest" description="Disordered" evidence="8">
    <location>
        <begin position="914"/>
        <end position="1202"/>
    </location>
</feature>
<proteinExistence type="inferred from homology"/>
<keyword evidence="11" id="KW-1185">Reference proteome</keyword>
<name>A0A3N2PXJ4_SODAK</name>
<dbReference type="GO" id="GO:0051321">
    <property type="term" value="P:meiotic cell cycle"/>
    <property type="evidence" value="ECO:0007669"/>
    <property type="project" value="UniProtKB-KW"/>
</dbReference>
<evidence type="ECO:0000256" key="5">
    <source>
        <dbReference type="ARBA" id="ARBA00023242"/>
    </source>
</evidence>
<feature type="compositionally biased region" description="Basic and acidic residues" evidence="8">
    <location>
        <begin position="346"/>
        <end position="361"/>
    </location>
</feature>
<evidence type="ECO:0000313" key="10">
    <source>
        <dbReference type="EMBL" id="ROT39253.1"/>
    </source>
</evidence>
<feature type="compositionally biased region" description="Basic and acidic residues" evidence="8">
    <location>
        <begin position="988"/>
        <end position="1009"/>
    </location>
</feature>
<dbReference type="GeneID" id="39581954"/>
<dbReference type="InterPro" id="IPR044998">
    <property type="entry name" value="Timeless"/>
</dbReference>
<feature type="compositionally biased region" description="Low complexity" evidence="8">
    <location>
        <begin position="1049"/>
        <end position="1065"/>
    </location>
</feature>
<dbReference type="STRING" id="1314773.A0A3N2PXJ4"/>
<feature type="compositionally biased region" description="Acidic residues" evidence="8">
    <location>
        <begin position="1159"/>
        <end position="1177"/>
    </location>
</feature>
<dbReference type="RefSeq" id="XP_028467059.1">
    <property type="nucleotide sequence ID" value="XM_028613476.1"/>
</dbReference>